<protein>
    <recommendedName>
        <fullName evidence="17">Mitochondrial basic amino acids transporter</fullName>
    </recommendedName>
    <alternativeName>
        <fullName evidence="21">Carnitine/acylcarnitine translocase-like</fullName>
    </alternativeName>
    <alternativeName>
        <fullName evidence="20">Mitochondrial carnitine/acylcarnitine carrier protein CACL</fullName>
    </alternativeName>
    <alternativeName>
        <fullName evidence="19">Mitochondrial ornithine transporter 3</fullName>
    </alternativeName>
    <alternativeName>
        <fullName evidence="18">Solute carrier family 25 member 29</fullName>
    </alternativeName>
</protein>
<evidence type="ECO:0000256" key="15">
    <source>
        <dbReference type="ARBA" id="ARBA00051921"/>
    </source>
</evidence>
<evidence type="ECO:0000256" key="22">
    <source>
        <dbReference type="PROSITE-ProRule" id="PRU00282"/>
    </source>
</evidence>
<accession>A0A7M7FYY3</accession>
<evidence type="ECO:0000256" key="4">
    <source>
        <dbReference type="ARBA" id="ARBA00022692"/>
    </source>
</evidence>
<organism evidence="25">
    <name type="scientific">Apis mellifera</name>
    <name type="common">Honeybee</name>
    <dbReference type="NCBI Taxonomy" id="7460"/>
    <lineage>
        <taxon>Eukaryota</taxon>
        <taxon>Metazoa</taxon>
        <taxon>Ecdysozoa</taxon>
        <taxon>Arthropoda</taxon>
        <taxon>Hexapoda</taxon>
        <taxon>Insecta</taxon>
        <taxon>Pterygota</taxon>
        <taxon>Neoptera</taxon>
        <taxon>Endopterygota</taxon>
        <taxon>Hymenoptera</taxon>
        <taxon>Apocrita</taxon>
        <taxon>Aculeata</taxon>
        <taxon>Apoidea</taxon>
        <taxon>Anthophila</taxon>
        <taxon>Apidae</taxon>
        <taxon>Apis</taxon>
    </lineage>
</organism>
<comment type="catalytic activity">
    <reaction evidence="11">
        <text>L-lysine(out) + L-arginine(in) = L-lysine(in) + L-arginine(out)</text>
        <dbReference type="Rhea" id="RHEA:70827"/>
        <dbReference type="ChEBI" id="CHEBI:32551"/>
        <dbReference type="ChEBI" id="CHEBI:32682"/>
    </reaction>
</comment>
<keyword evidence="6" id="KW-0999">Mitochondrion inner membrane</keyword>
<evidence type="ECO:0000256" key="24">
    <source>
        <dbReference type="SAM" id="MobiDB-lite"/>
    </source>
</evidence>
<evidence type="ECO:0000256" key="20">
    <source>
        <dbReference type="ARBA" id="ARBA00079387"/>
    </source>
</evidence>
<keyword evidence="7" id="KW-0029">Amino-acid transport</keyword>
<comment type="catalytic activity">
    <reaction evidence="15">
        <text>L-ornithine(in) + L-arginine(out) = L-ornithine(out) + L-arginine(in)</text>
        <dbReference type="Rhea" id="RHEA:34991"/>
        <dbReference type="ChEBI" id="CHEBI:32682"/>
        <dbReference type="ChEBI" id="CHEBI:46911"/>
    </reaction>
</comment>
<keyword evidence="26" id="KW-1185">Reference proteome</keyword>
<dbReference type="PANTHER" id="PTHR45624">
    <property type="entry name" value="MITOCHONDRIAL BASIC AMINO ACIDS TRANSPORTER-RELATED"/>
    <property type="match status" value="1"/>
</dbReference>
<evidence type="ECO:0000313" key="27">
    <source>
        <dbReference type="RefSeq" id="XP_001121709.2"/>
    </source>
</evidence>
<comment type="similarity">
    <text evidence="2 23">Belongs to the mitochondrial carrier (TC 2.A.29) family.</text>
</comment>
<evidence type="ECO:0000256" key="12">
    <source>
        <dbReference type="ARBA" id="ARBA00050592"/>
    </source>
</evidence>
<dbReference type="InterPro" id="IPR002067">
    <property type="entry name" value="MCP"/>
</dbReference>
<feature type="repeat" description="Solcar" evidence="22">
    <location>
        <begin position="91"/>
        <end position="178"/>
    </location>
</feature>
<dbReference type="GO" id="GO:0005743">
    <property type="term" value="C:mitochondrial inner membrane"/>
    <property type="evidence" value="ECO:0007669"/>
    <property type="project" value="UniProtKB-SubCell"/>
</dbReference>
<evidence type="ECO:0000256" key="21">
    <source>
        <dbReference type="ARBA" id="ARBA00080567"/>
    </source>
</evidence>
<evidence type="ECO:0000313" key="26">
    <source>
        <dbReference type="Proteomes" id="UP000005203"/>
    </source>
</evidence>
<comment type="subcellular location">
    <subcellularLocation>
        <location evidence="1">Mitochondrion inner membrane</location>
        <topology evidence="1">Multi-pass membrane protein</topology>
    </subcellularLocation>
</comment>
<comment type="catalytic activity">
    <reaction evidence="13">
        <text>L-histidine(out) + L-arginine(in) = L-histidine(in) + L-arginine(out)</text>
        <dbReference type="Rhea" id="RHEA:71063"/>
        <dbReference type="ChEBI" id="CHEBI:32682"/>
        <dbReference type="ChEBI" id="CHEBI:57595"/>
    </reaction>
</comment>
<evidence type="ECO:0000256" key="18">
    <source>
        <dbReference type="ARBA" id="ARBA00076491"/>
    </source>
</evidence>
<evidence type="ECO:0000256" key="10">
    <source>
        <dbReference type="ARBA" id="ARBA00023136"/>
    </source>
</evidence>
<dbReference type="AlphaFoldDB" id="A0A7M7FYY3"/>
<evidence type="ECO:0000256" key="11">
    <source>
        <dbReference type="ARBA" id="ARBA00049090"/>
    </source>
</evidence>
<evidence type="ECO:0000256" key="17">
    <source>
        <dbReference type="ARBA" id="ARBA00071763"/>
    </source>
</evidence>
<dbReference type="Pfam" id="PF00153">
    <property type="entry name" value="Mito_carr"/>
    <property type="match status" value="3"/>
</dbReference>
<dbReference type="KEGG" id="ame:725922"/>
<evidence type="ECO:0000313" key="25">
    <source>
        <dbReference type="EnsemblMetazoa" id="XP_001121709"/>
    </source>
</evidence>
<evidence type="ECO:0000256" key="13">
    <source>
        <dbReference type="ARBA" id="ARBA00050768"/>
    </source>
</evidence>
<dbReference type="OrthoDB" id="193856at2759"/>
<dbReference type="GO" id="GO:1990575">
    <property type="term" value="P:mitochondrial L-ornithine transmembrane transport"/>
    <property type="evidence" value="ECO:0007669"/>
    <property type="project" value="TreeGrafter"/>
</dbReference>
<keyword evidence="5" id="KW-0677">Repeat</keyword>
<gene>
    <name evidence="25" type="primary">725922</name>
    <name evidence="27" type="synonym">LOC725922</name>
</gene>
<name>A0A7M7FYY3_APIME</name>
<dbReference type="InterPro" id="IPR050567">
    <property type="entry name" value="Mitochondrial_Carrier"/>
</dbReference>
<reference evidence="26" key="3">
    <citation type="submission" date="2025-05" db="UniProtKB">
        <authorList>
            <consortium name="RefSeq"/>
        </authorList>
    </citation>
    <scope>NUCLEOTIDE SEQUENCE [LARGE SCALE GENOMIC DNA]</scope>
    <source>
        <strain evidence="26">DH4</strain>
    </source>
</reference>
<comment type="catalytic activity">
    <reaction evidence="12">
        <text>L-histidine(out) = L-histidine(in)</text>
        <dbReference type="Rhea" id="RHEA:72807"/>
        <dbReference type="ChEBI" id="CHEBI:57595"/>
    </reaction>
</comment>
<dbReference type="InterPro" id="IPR023395">
    <property type="entry name" value="MCP_dom_sf"/>
</dbReference>
<comment type="catalytic activity">
    <reaction evidence="16">
        <text>N(omega)-methyl-L-arginine(in) + L-arginine(out) = N(omega)-methyl-L-arginine(out) + L-arginine(in)</text>
        <dbReference type="Rhea" id="RHEA:72803"/>
        <dbReference type="ChEBI" id="CHEBI:32682"/>
        <dbReference type="ChEBI" id="CHEBI:114953"/>
    </reaction>
</comment>
<dbReference type="PRINTS" id="PR00926">
    <property type="entry name" value="MITOCARRIER"/>
</dbReference>
<evidence type="ECO:0000256" key="3">
    <source>
        <dbReference type="ARBA" id="ARBA00022448"/>
    </source>
</evidence>
<reference evidence="25" key="1">
    <citation type="submission" date="2021-01" db="UniProtKB">
        <authorList>
            <consortium name="EnsemblMetazoa"/>
        </authorList>
    </citation>
    <scope>IDENTIFICATION</scope>
    <source>
        <strain evidence="25">DH4</strain>
    </source>
</reference>
<feature type="region of interest" description="Disordered" evidence="24">
    <location>
        <begin position="336"/>
        <end position="355"/>
    </location>
</feature>
<comment type="catalytic activity">
    <reaction evidence="14">
        <text>L-homoarginine(in) + L-arginine(out) = L-homoarginine(out) + L-arginine(in)</text>
        <dbReference type="Rhea" id="RHEA:72799"/>
        <dbReference type="ChEBI" id="CHEBI:32682"/>
        <dbReference type="ChEBI" id="CHEBI:143006"/>
    </reaction>
</comment>
<proteinExistence type="inferred from homology"/>
<keyword evidence="9" id="KW-0496">Mitochondrion</keyword>
<keyword evidence="8" id="KW-1133">Transmembrane helix</keyword>
<evidence type="ECO:0000256" key="7">
    <source>
        <dbReference type="ARBA" id="ARBA00022970"/>
    </source>
</evidence>
<dbReference type="EnsemblMetazoa" id="XM_001121709">
    <property type="protein sequence ID" value="XP_001121709"/>
    <property type="gene ID" value="LOC725922"/>
</dbReference>
<dbReference type="RefSeq" id="XP_001121709.2">
    <property type="nucleotide sequence ID" value="XM_001121709.5"/>
</dbReference>
<keyword evidence="10 22" id="KW-0472">Membrane</keyword>
<evidence type="ECO:0000256" key="8">
    <source>
        <dbReference type="ARBA" id="ARBA00022989"/>
    </source>
</evidence>
<keyword evidence="3 23" id="KW-0813">Transport</keyword>
<evidence type="ECO:0000256" key="6">
    <source>
        <dbReference type="ARBA" id="ARBA00022792"/>
    </source>
</evidence>
<evidence type="ECO:0000256" key="19">
    <source>
        <dbReference type="ARBA" id="ARBA00078745"/>
    </source>
</evidence>
<keyword evidence="4 22" id="KW-0812">Transmembrane</keyword>
<dbReference type="PROSITE" id="PS50920">
    <property type="entry name" value="SOLCAR"/>
    <property type="match status" value="3"/>
</dbReference>
<feature type="repeat" description="Solcar" evidence="22">
    <location>
        <begin position="184"/>
        <end position="268"/>
    </location>
</feature>
<evidence type="ECO:0000256" key="23">
    <source>
        <dbReference type="RuleBase" id="RU000488"/>
    </source>
</evidence>
<reference evidence="27" key="2">
    <citation type="submission" date="2025-04" db="UniProtKB">
        <authorList>
            <consortium name="RefSeq"/>
        </authorList>
    </citation>
    <scope>IDENTIFICATION</scope>
    <source>
        <strain evidence="27">DH4</strain>
        <tissue evidence="27">Whole body</tissue>
    </source>
</reference>
<evidence type="ECO:0000256" key="14">
    <source>
        <dbReference type="ARBA" id="ARBA00051045"/>
    </source>
</evidence>
<evidence type="ECO:0000256" key="5">
    <source>
        <dbReference type="ARBA" id="ARBA00022737"/>
    </source>
</evidence>
<dbReference type="Proteomes" id="UP000005203">
    <property type="component" value="Linkage group LG1"/>
</dbReference>
<dbReference type="PANTHER" id="PTHR45624:SF61">
    <property type="entry name" value="MITOCHONDRIAL BASIC AMINO ACIDS TRANSPORTER"/>
    <property type="match status" value="1"/>
</dbReference>
<dbReference type="GO" id="GO:0005289">
    <property type="term" value="F:high-affinity L-arginine transmembrane transporter activity"/>
    <property type="evidence" value="ECO:0007669"/>
    <property type="project" value="TreeGrafter"/>
</dbReference>
<evidence type="ECO:0000256" key="2">
    <source>
        <dbReference type="ARBA" id="ARBA00006375"/>
    </source>
</evidence>
<dbReference type="GeneID" id="725922"/>
<dbReference type="FunFam" id="1.50.40.10:FF:000037">
    <property type="entry name" value="Solute carrier family 25 member 29"/>
    <property type="match status" value="1"/>
</dbReference>
<dbReference type="InterPro" id="IPR018108">
    <property type="entry name" value="MCP_transmembrane"/>
</dbReference>
<accession>A0A8B6XEJ1</accession>
<dbReference type="Gene3D" id="1.50.40.10">
    <property type="entry name" value="Mitochondrial carrier domain"/>
    <property type="match status" value="1"/>
</dbReference>
<sequence length="374" mass="42255">MALDFFAGCLGGCAGTLVGHPFDTIKVHLQTQDHRNPKYKGNWDCLRKIVATESITGLYRGMSSPIIGVSLINAVIFGVYGETQRHIPDPNSLTSCFISGAIAGFAQSPICSLIELAKTRMQLSSSTGRPFRGPFQFFIYTYRHEGLRGLFRGLGCTFMREIPSFGLYFLTYETLMRNLDNKPVPTFYILLAGGLAGTCSWVTTYPIDVIKSRIQANGNRYAGIYDCLRQSVRKEGYAFLYKGISSTVLRAFPMNAVTFTVVNWTFKLLGEDEKKKSKTTESIGEISEPCEILLEKWNNFLTSASRSMVIHRLPYSTLSLTSMNEPKLEWGVRNRRMKEGGKSGEWGDRGNREEENENLKMFREVRREEKKLKI</sequence>
<evidence type="ECO:0000256" key="16">
    <source>
        <dbReference type="ARBA" id="ARBA00052673"/>
    </source>
</evidence>
<evidence type="ECO:0000256" key="1">
    <source>
        <dbReference type="ARBA" id="ARBA00004448"/>
    </source>
</evidence>
<evidence type="ECO:0000256" key="9">
    <source>
        <dbReference type="ARBA" id="ARBA00023128"/>
    </source>
</evidence>
<feature type="repeat" description="Solcar" evidence="22">
    <location>
        <begin position="2"/>
        <end position="86"/>
    </location>
</feature>
<dbReference type="SUPFAM" id="SSF103506">
    <property type="entry name" value="Mitochondrial carrier"/>
    <property type="match status" value="1"/>
</dbReference>
<dbReference type="OMA" id="VYRESGW"/>